<dbReference type="PANTHER" id="PTHR30401:SF0">
    <property type="entry name" value="TRNA 2-SELENOURIDINE SYNTHASE"/>
    <property type="match status" value="1"/>
</dbReference>
<proteinExistence type="predicted"/>
<evidence type="ECO:0000259" key="1">
    <source>
        <dbReference type="Pfam" id="PF26341"/>
    </source>
</evidence>
<reference evidence="2" key="1">
    <citation type="submission" date="2021-01" db="EMBL/GenBank/DDBJ databases">
        <authorList>
            <person name="Corre E."/>
            <person name="Pelletier E."/>
            <person name="Niang G."/>
            <person name="Scheremetjew M."/>
            <person name="Finn R."/>
            <person name="Kale V."/>
            <person name="Holt S."/>
            <person name="Cochrane G."/>
            <person name="Meng A."/>
            <person name="Brown T."/>
            <person name="Cohen L."/>
        </authorList>
    </citation>
    <scope>NUCLEOTIDE SEQUENCE</scope>
    <source>
        <strain evidence="2">CCMP1381</strain>
    </source>
</reference>
<dbReference type="InterPro" id="IPR017582">
    <property type="entry name" value="SelU"/>
</dbReference>
<dbReference type="Pfam" id="PF26341">
    <property type="entry name" value="AAA_SelU"/>
    <property type="match status" value="1"/>
</dbReference>
<evidence type="ECO:0000313" key="2">
    <source>
        <dbReference type="EMBL" id="CAD9446787.1"/>
    </source>
</evidence>
<gene>
    <name evidence="2" type="ORF">DSPE1174_LOCUS19928</name>
</gene>
<accession>A0A7S2DA27</accession>
<organism evidence="2">
    <name type="scientific">Octactis speculum</name>
    <dbReference type="NCBI Taxonomy" id="3111310"/>
    <lineage>
        <taxon>Eukaryota</taxon>
        <taxon>Sar</taxon>
        <taxon>Stramenopiles</taxon>
        <taxon>Ochrophyta</taxon>
        <taxon>Dictyochophyceae</taxon>
        <taxon>Dictyochales</taxon>
        <taxon>Dictyochaceae</taxon>
        <taxon>Octactis</taxon>
    </lineage>
</organism>
<sequence>MLAGLTGTGKTELLKELELRGACQVLDLEGLANHRGSLLGAVPETKGVTSSMDTQPSQKMFESYLVKALSALDPSKPVWLEAESSKIGQLQLPQALWAAMLVSPRYQVSLPLPVRVRRIIKEYPYWIANPHELKALLRRLTSTHSKKTIDKWCDLVDSRAWDEVVTHLLEEHYDPAYVNSMSRHEKQHEKTISLADINPEEVTRFVEEIS</sequence>
<feature type="domain" description="tRNA 2-selenouridine synthase AAA" evidence="1">
    <location>
        <begin position="2"/>
        <end position="123"/>
    </location>
</feature>
<dbReference type="GO" id="GO:0043828">
    <property type="term" value="F:tRNA 2-selenouridine synthase activity"/>
    <property type="evidence" value="ECO:0007669"/>
    <property type="project" value="InterPro"/>
</dbReference>
<dbReference type="EMBL" id="HBGS01038498">
    <property type="protein sequence ID" value="CAD9446787.1"/>
    <property type="molecule type" value="Transcribed_RNA"/>
</dbReference>
<name>A0A7S2DA27_9STRA</name>
<dbReference type="AlphaFoldDB" id="A0A7S2DA27"/>
<dbReference type="PANTHER" id="PTHR30401">
    <property type="entry name" value="TRNA 2-SELENOURIDINE SYNTHASE"/>
    <property type="match status" value="1"/>
</dbReference>
<dbReference type="GO" id="GO:0002098">
    <property type="term" value="P:tRNA wobble uridine modification"/>
    <property type="evidence" value="ECO:0007669"/>
    <property type="project" value="InterPro"/>
</dbReference>
<dbReference type="InterPro" id="IPR058840">
    <property type="entry name" value="AAA_SelU"/>
</dbReference>
<protein>
    <recommendedName>
        <fullName evidence="1">tRNA 2-selenouridine synthase AAA domain-containing protein</fullName>
    </recommendedName>
</protein>